<gene>
    <name evidence="8" type="ordered locus">Dde_2371</name>
</gene>
<feature type="transmembrane region" description="Helical" evidence="7">
    <location>
        <begin position="343"/>
        <end position="366"/>
    </location>
</feature>
<reference evidence="8 9" key="1">
    <citation type="journal article" date="2011" name="J. Bacteriol.">
        <title>Complete genome sequence and updated annotation of Desulfovibrio alaskensis G20.</title>
        <authorList>
            <person name="Hauser L.J."/>
            <person name="Land M.L."/>
            <person name="Brown S.D."/>
            <person name="Larimer F."/>
            <person name="Keller K.L."/>
            <person name="Rapp-Giles B.J."/>
            <person name="Price M.N."/>
            <person name="Lin M."/>
            <person name="Bruce D.C."/>
            <person name="Detter J.C."/>
            <person name="Tapia R."/>
            <person name="Han C.S."/>
            <person name="Goodwin L.A."/>
            <person name="Cheng J.F."/>
            <person name="Pitluck S."/>
            <person name="Copeland A."/>
            <person name="Lucas S."/>
            <person name="Nolan M."/>
            <person name="Lapidus A.L."/>
            <person name="Palumbo A.V."/>
            <person name="Wall J.D."/>
        </authorList>
    </citation>
    <scope>NUCLEOTIDE SEQUENCE [LARGE SCALE GENOMIC DNA]</scope>
    <source>
        <strain evidence="9">ATCC BAA 1058 / DSM 17464 / G20</strain>
    </source>
</reference>
<comment type="subcellular location">
    <subcellularLocation>
        <location evidence="1">Membrane</location>
        <topology evidence="1">Multi-pass membrane protein</topology>
    </subcellularLocation>
</comment>
<dbReference type="PROSITE" id="PS50267">
    <property type="entry name" value="NA_NEUROTRAN_SYMP_3"/>
    <property type="match status" value="1"/>
</dbReference>
<evidence type="ECO:0000256" key="6">
    <source>
        <dbReference type="RuleBase" id="RU003732"/>
    </source>
</evidence>
<protein>
    <recommendedName>
        <fullName evidence="6">Transporter</fullName>
    </recommendedName>
</protein>
<feature type="transmembrane region" description="Helical" evidence="7">
    <location>
        <begin position="255"/>
        <end position="275"/>
    </location>
</feature>
<keyword evidence="2 6" id="KW-0813">Transport</keyword>
<feature type="transmembrane region" description="Helical" evidence="7">
    <location>
        <begin position="12"/>
        <end position="30"/>
    </location>
</feature>
<keyword evidence="9" id="KW-1185">Reference proteome</keyword>
<evidence type="ECO:0000313" key="8">
    <source>
        <dbReference type="EMBL" id="ABB39168.1"/>
    </source>
</evidence>
<feature type="transmembrane region" description="Helical" evidence="7">
    <location>
        <begin position="386"/>
        <end position="404"/>
    </location>
</feature>
<dbReference type="Pfam" id="PF00209">
    <property type="entry name" value="SNF"/>
    <property type="match status" value="2"/>
</dbReference>
<feature type="transmembrane region" description="Helical" evidence="7">
    <location>
        <begin position="212"/>
        <end position="234"/>
    </location>
</feature>
<dbReference type="GO" id="GO:0016020">
    <property type="term" value="C:membrane"/>
    <property type="evidence" value="ECO:0007669"/>
    <property type="project" value="UniProtKB-SubCell"/>
</dbReference>
<dbReference type="InterPro" id="IPR000175">
    <property type="entry name" value="Na/ntran_symport"/>
</dbReference>
<evidence type="ECO:0000256" key="4">
    <source>
        <dbReference type="ARBA" id="ARBA00022989"/>
    </source>
</evidence>
<keyword evidence="4 7" id="KW-1133">Transmembrane helix</keyword>
<evidence type="ECO:0000313" key="9">
    <source>
        <dbReference type="Proteomes" id="UP000002710"/>
    </source>
</evidence>
<accession>Q30YS8</accession>
<dbReference type="InterPro" id="IPR047218">
    <property type="entry name" value="YocR/YhdH-like"/>
</dbReference>
<dbReference type="PROSITE" id="PS00610">
    <property type="entry name" value="NA_NEUROTRAN_SYMP_1"/>
    <property type="match status" value="1"/>
</dbReference>
<name>Q30YS8_OLEA2</name>
<sequence>MATNQRDGFSSKLGVLAATLGSAVGLGNIWKFPYMTGENGGASFLLLYIIATLVVGLPIMIAEIMMGRRARSNAVGTFRKLAPGTPWWLVGLSGCIAAFVILSFYTNVVGWVFFYIVKSVTGVLNATDPKTGEAVFGAMVSAPWSSLMWQWGVLVLISYIIIGGVSKGIEKTTKTLLPILFVMLLLVCARSLTLPKAAEGLAFLFNPDFSKITGNVVLMAMGLAFFKLSIGMGTMMTYGSYFRADANIPVTTTRVMLADLMVSMLAGIAIFPAVFNFGFEPAAGPGLLFMTIPAVFSAMPAGQLFMVAFFVLTGIATIGAMLSLMEVPVAFLTEALGWSRKTATVLTALLLAVTGAPATLSFSTMADVTVFGMNFFDFYDYLSSNILLPAGGLLICVFIGWVWGRKNMQDELSNSGELHNTSVVSVVFRLVRWVTPVLVLLVMLNGLGVIKLG</sequence>
<feature type="transmembrane region" description="Helical" evidence="7">
    <location>
        <begin position="42"/>
        <end position="66"/>
    </location>
</feature>
<dbReference type="Proteomes" id="UP000002710">
    <property type="component" value="Chromosome"/>
</dbReference>
<evidence type="ECO:0000256" key="2">
    <source>
        <dbReference type="ARBA" id="ARBA00022448"/>
    </source>
</evidence>
<comment type="similarity">
    <text evidence="6">Belongs to the sodium:neurotransmitter symporter (SNF) (TC 2.A.22) family.</text>
</comment>
<dbReference type="PRINTS" id="PR00176">
    <property type="entry name" value="NANEUSMPORT"/>
</dbReference>
<dbReference type="NCBIfam" id="NF037979">
    <property type="entry name" value="Na_transp"/>
    <property type="match status" value="1"/>
</dbReference>
<feature type="transmembrane region" description="Helical" evidence="7">
    <location>
        <begin position="87"/>
        <end position="117"/>
    </location>
</feature>
<dbReference type="RefSeq" id="WP_011368244.1">
    <property type="nucleotide sequence ID" value="NC_007519.1"/>
</dbReference>
<evidence type="ECO:0000256" key="5">
    <source>
        <dbReference type="ARBA" id="ARBA00023136"/>
    </source>
</evidence>
<feature type="transmembrane region" description="Helical" evidence="7">
    <location>
        <begin position="175"/>
        <end position="192"/>
    </location>
</feature>
<evidence type="ECO:0000256" key="3">
    <source>
        <dbReference type="ARBA" id="ARBA00022692"/>
    </source>
</evidence>
<dbReference type="KEGG" id="dde:Dde_2371"/>
<dbReference type="PANTHER" id="PTHR42948:SF1">
    <property type="entry name" value="TRANSPORTER"/>
    <property type="match status" value="1"/>
</dbReference>
<feature type="transmembrane region" description="Helical" evidence="7">
    <location>
        <begin position="295"/>
        <end position="322"/>
    </location>
</feature>
<feature type="transmembrane region" description="Helical" evidence="7">
    <location>
        <begin position="430"/>
        <end position="450"/>
    </location>
</feature>
<feature type="transmembrane region" description="Helical" evidence="7">
    <location>
        <begin position="148"/>
        <end position="166"/>
    </location>
</feature>
<dbReference type="eggNOG" id="COG0733">
    <property type="taxonomic scope" value="Bacteria"/>
</dbReference>
<dbReference type="HOGENOM" id="CLU_006855_3_4_7"/>
<keyword evidence="6" id="KW-0769">Symport</keyword>
<keyword evidence="3 6" id="KW-0812">Transmembrane</keyword>
<evidence type="ECO:0000256" key="1">
    <source>
        <dbReference type="ARBA" id="ARBA00004141"/>
    </source>
</evidence>
<dbReference type="AlphaFoldDB" id="Q30YS8"/>
<dbReference type="GO" id="GO:0015293">
    <property type="term" value="F:symporter activity"/>
    <property type="evidence" value="ECO:0007669"/>
    <property type="project" value="UniProtKB-KW"/>
</dbReference>
<organism evidence="8 9">
    <name type="scientific">Oleidesulfovibrio alaskensis (strain ATCC BAA-1058 / DSM 17464 / G20)</name>
    <name type="common">Desulfovibrio alaskensis</name>
    <dbReference type="NCBI Taxonomy" id="207559"/>
    <lineage>
        <taxon>Bacteria</taxon>
        <taxon>Pseudomonadati</taxon>
        <taxon>Thermodesulfobacteriota</taxon>
        <taxon>Desulfovibrionia</taxon>
        <taxon>Desulfovibrionales</taxon>
        <taxon>Desulfovibrionaceae</taxon>
        <taxon>Oleidesulfovibrio</taxon>
    </lineage>
</organism>
<dbReference type="InterPro" id="IPR037272">
    <property type="entry name" value="SNS_sf"/>
</dbReference>
<dbReference type="CDD" id="cd10336">
    <property type="entry name" value="SLC6sbd_Tyt1-Like"/>
    <property type="match status" value="1"/>
</dbReference>
<keyword evidence="5 7" id="KW-0472">Membrane</keyword>
<evidence type="ECO:0000256" key="7">
    <source>
        <dbReference type="SAM" id="Phobius"/>
    </source>
</evidence>
<dbReference type="EMBL" id="CP000112">
    <property type="protein sequence ID" value="ABB39168.1"/>
    <property type="molecule type" value="Genomic_DNA"/>
</dbReference>
<dbReference type="SUPFAM" id="SSF161070">
    <property type="entry name" value="SNF-like"/>
    <property type="match status" value="1"/>
</dbReference>
<dbReference type="PANTHER" id="PTHR42948">
    <property type="entry name" value="TRANSPORTER"/>
    <property type="match status" value="1"/>
</dbReference>
<proteinExistence type="inferred from homology"/>